<protein>
    <submittedName>
        <fullName evidence="1">Uncharacterized protein</fullName>
    </submittedName>
</protein>
<dbReference type="GeneID" id="17282286"/>
<accession>A0A0D3KMN2</accession>
<evidence type="ECO:0000313" key="1">
    <source>
        <dbReference type="EnsemblProtists" id="EOD37017"/>
    </source>
</evidence>
<name>A0A0D3KMN2_EMIH1</name>
<dbReference type="GeneID" id="17261802"/>
<dbReference type="EnsemblProtists" id="EOD15650">
    <property type="protein sequence ID" value="EOD15650"/>
    <property type="gene ID" value="EMIHUDRAFT_211202"/>
</dbReference>
<reference evidence="2" key="1">
    <citation type="journal article" date="2013" name="Nature">
        <title>Pan genome of the phytoplankton Emiliania underpins its global distribution.</title>
        <authorList>
            <person name="Read B.A."/>
            <person name="Kegel J."/>
            <person name="Klute M.J."/>
            <person name="Kuo A."/>
            <person name="Lefebvre S.C."/>
            <person name="Maumus F."/>
            <person name="Mayer C."/>
            <person name="Miller J."/>
            <person name="Monier A."/>
            <person name="Salamov A."/>
            <person name="Young J."/>
            <person name="Aguilar M."/>
            <person name="Claverie J.M."/>
            <person name="Frickenhaus S."/>
            <person name="Gonzalez K."/>
            <person name="Herman E.K."/>
            <person name="Lin Y.C."/>
            <person name="Napier J."/>
            <person name="Ogata H."/>
            <person name="Sarno A.F."/>
            <person name="Shmutz J."/>
            <person name="Schroeder D."/>
            <person name="de Vargas C."/>
            <person name="Verret F."/>
            <person name="von Dassow P."/>
            <person name="Valentin K."/>
            <person name="Van de Peer Y."/>
            <person name="Wheeler G."/>
            <person name="Dacks J.B."/>
            <person name="Delwiche C.F."/>
            <person name="Dyhrman S.T."/>
            <person name="Glockner G."/>
            <person name="John U."/>
            <person name="Richards T."/>
            <person name="Worden A.Z."/>
            <person name="Zhang X."/>
            <person name="Grigoriev I.V."/>
            <person name="Allen A.E."/>
            <person name="Bidle K."/>
            <person name="Borodovsky M."/>
            <person name="Bowler C."/>
            <person name="Brownlee C."/>
            <person name="Cock J.M."/>
            <person name="Elias M."/>
            <person name="Gladyshev V.N."/>
            <person name="Groth M."/>
            <person name="Guda C."/>
            <person name="Hadaegh A."/>
            <person name="Iglesias-Rodriguez M.D."/>
            <person name="Jenkins J."/>
            <person name="Jones B.M."/>
            <person name="Lawson T."/>
            <person name="Leese F."/>
            <person name="Lindquist E."/>
            <person name="Lobanov A."/>
            <person name="Lomsadze A."/>
            <person name="Malik S.B."/>
            <person name="Marsh M.E."/>
            <person name="Mackinder L."/>
            <person name="Mock T."/>
            <person name="Mueller-Roeber B."/>
            <person name="Pagarete A."/>
            <person name="Parker M."/>
            <person name="Probert I."/>
            <person name="Quesneville H."/>
            <person name="Raines C."/>
            <person name="Rensing S.A."/>
            <person name="Riano-Pachon D.M."/>
            <person name="Richier S."/>
            <person name="Rokitta S."/>
            <person name="Shiraiwa Y."/>
            <person name="Soanes D.M."/>
            <person name="van der Giezen M."/>
            <person name="Wahlund T.M."/>
            <person name="Williams B."/>
            <person name="Wilson W."/>
            <person name="Wolfe G."/>
            <person name="Wurch L.L."/>
        </authorList>
    </citation>
    <scope>NUCLEOTIDE SEQUENCE</scope>
</reference>
<dbReference type="KEGG" id="ehx:EMIHUDRAFT_211202"/>
<dbReference type="Proteomes" id="UP000013827">
    <property type="component" value="Unassembled WGS sequence"/>
</dbReference>
<dbReference type="AlphaFoldDB" id="A0A0D3KMN2"/>
<sequence length="122" mass="12990">MSPGQSATFPSTSGEQMFTTVVPVGVQPGQTFVVASASRRTAPMQHASLVGRLVSVPETEWVSVEAGGDPSFCYAGAVAEQQTGHVLIQFAYTGEKEWFPNAKAVAWLQPDVTPLCDSFARL</sequence>
<dbReference type="KEGG" id="ehx:EMIHUDRAFT_225993"/>
<dbReference type="RefSeq" id="XP_005789446.1">
    <property type="nucleotide sequence ID" value="XM_005789389.1"/>
</dbReference>
<proteinExistence type="predicted"/>
<keyword evidence="2" id="KW-1185">Reference proteome</keyword>
<evidence type="ECO:0000313" key="2">
    <source>
        <dbReference type="Proteomes" id="UP000013827"/>
    </source>
</evidence>
<dbReference type="EnsemblProtists" id="EOD37017">
    <property type="protein sequence ID" value="EOD37017"/>
    <property type="gene ID" value="EMIHUDRAFT_225993"/>
</dbReference>
<organism evidence="1 2">
    <name type="scientific">Emiliania huxleyi (strain CCMP1516)</name>
    <dbReference type="NCBI Taxonomy" id="280463"/>
    <lineage>
        <taxon>Eukaryota</taxon>
        <taxon>Haptista</taxon>
        <taxon>Haptophyta</taxon>
        <taxon>Prymnesiophyceae</taxon>
        <taxon>Isochrysidales</taxon>
        <taxon>Noelaerhabdaceae</taxon>
        <taxon>Emiliania</taxon>
    </lineage>
</organism>
<dbReference type="PaxDb" id="2903-EOD15650"/>
<dbReference type="HOGENOM" id="CLU_2031064_0_0_1"/>
<reference evidence="1" key="2">
    <citation type="submission" date="2024-10" db="UniProtKB">
        <authorList>
            <consortium name="EnsemblProtists"/>
        </authorList>
    </citation>
    <scope>IDENTIFICATION</scope>
</reference>
<dbReference type="RefSeq" id="XP_005768079.1">
    <property type="nucleotide sequence ID" value="XM_005768022.1"/>
</dbReference>